<accession>A0A0F9WEW8</accession>
<evidence type="ECO:0000259" key="1">
    <source>
        <dbReference type="PROSITE" id="PS51379"/>
    </source>
</evidence>
<dbReference type="PANTHER" id="PTHR42827">
    <property type="entry name" value="IRON-SULFUR CLUSTER-BINDING PROTEIN-RELATED"/>
    <property type="match status" value="1"/>
</dbReference>
<dbReference type="PANTHER" id="PTHR42827:SF1">
    <property type="entry name" value="IRON-SULFUR CLUSTER-BINDING PROTEIN"/>
    <property type="match status" value="1"/>
</dbReference>
<evidence type="ECO:0000313" key="2">
    <source>
        <dbReference type="EMBL" id="KKN76803.1"/>
    </source>
</evidence>
<reference evidence="2" key="1">
    <citation type="journal article" date="2015" name="Nature">
        <title>Complex archaea that bridge the gap between prokaryotes and eukaryotes.</title>
        <authorList>
            <person name="Spang A."/>
            <person name="Saw J.H."/>
            <person name="Jorgensen S.L."/>
            <person name="Zaremba-Niedzwiedzka K."/>
            <person name="Martijn J."/>
            <person name="Lind A.E."/>
            <person name="van Eijk R."/>
            <person name="Schleper C."/>
            <person name="Guy L."/>
            <person name="Ettema T.J."/>
        </authorList>
    </citation>
    <scope>NUCLEOTIDE SEQUENCE</scope>
</reference>
<name>A0A0F9WEW8_9ZZZZ</name>
<sequence>MGLLSDFCERVKQTALAGGADIVGIASIERFDHAPPELHPRGIFSHTRSVIVLGCRMLRGALKTIEEGNYWQAYNCDSYQYINEILAPHMLRKVILLLEDHGHTGVPMHNPFGFHAGRPVRPGGTKPDGGLSLRVIGCAAGLGELGRSKLFLTPQFGPRQRMYAVLTDAELPADPLIEPGAICDDCGTCSRACPAGAIPAQRTCEVRIGDRIYTHGPLDCEKCCVVHTGWDPRYSPFVTEESTPDNPPGYYQFLQHRFRHQSICGARGCVRACMDHLEKTGRISKQYHTPMIEGEQWTIPDSGQTGS</sequence>
<dbReference type="EMBL" id="LAZR01000289">
    <property type="protein sequence ID" value="KKN76803.1"/>
    <property type="molecule type" value="Genomic_DNA"/>
</dbReference>
<dbReference type="AlphaFoldDB" id="A0A0F9WEW8"/>
<organism evidence="2">
    <name type="scientific">marine sediment metagenome</name>
    <dbReference type="NCBI Taxonomy" id="412755"/>
    <lineage>
        <taxon>unclassified sequences</taxon>
        <taxon>metagenomes</taxon>
        <taxon>ecological metagenomes</taxon>
    </lineage>
</organism>
<gene>
    <name evidence="2" type="ORF">LCGC14_0366700</name>
</gene>
<proteinExistence type="predicted"/>
<comment type="caution">
    <text evidence="2">The sequence shown here is derived from an EMBL/GenBank/DDBJ whole genome shotgun (WGS) entry which is preliminary data.</text>
</comment>
<dbReference type="InterPro" id="IPR017896">
    <property type="entry name" value="4Fe4S_Fe-S-bd"/>
</dbReference>
<protein>
    <recommendedName>
        <fullName evidence="1">4Fe-4S ferredoxin-type domain-containing protein</fullName>
    </recommendedName>
</protein>
<dbReference type="PROSITE" id="PS51379">
    <property type="entry name" value="4FE4S_FER_2"/>
    <property type="match status" value="1"/>
</dbReference>
<dbReference type="SUPFAM" id="SSF46548">
    <property type="entry name" value="alpha-helical ferredoxin"/>
    <property type="match status" value="1"/>
</dbReference>
<feature type="domain" description="4Fe-4S ferredoxin-type" evidence="1">
    <location>
        <begin position="173"/>
        <end position="203"/>
    </location>
</feature>
<dbReference type="PROSITE" id="PS00198">
    <property type="entry name" value="4FE4S_FER_1"/>
    <property type="match status" value="1"/>
</dbReference>
<dbReference type="InterPro" id="IPR017900">
    <property type="entry name" value="4Fe4S_Fe_S_CS"/>
</dbReference>